<dbReference type="Gene3D" id="3.90.1580.10">
    <property type="entry name" value="paralog of FGE (formylglycine-generating enzyme)"/>
    <property type="match status" value="1"/>
</dbReference>
<dbReference type="InterPro" id="IPR016187">
    <property type="entry name" value="CTDL_fold"/>
</dbReference>
<name>A0ABT4VSY6_9HYPH</name>
<dbReference type="Proteomes" id="UP001148313">
    <property type="component" value="Unassembled WGS sequence"/>
</dbReference>
<evidence type="ECO:0000313" key="3">
    <source>
        <dbReference type="EMBL" id="MDA4847799.1"/>
    </source>
</evidence>
<dbReference type="InterPro" id="IPR042095">
    <property type="entry name" value="SUMF_sf"/>
</dbReference>
<evidence type="ECO:0000313" key="4">
    <source>
        <dbReference type="Proteomes" id="UP001148313"/>
    </source>
</evidence>
<evidence type="ECO:0000259" key="2">
    <source>
        <dbReference type="Pfam" id="PF03781"/>
    </source>
</evidence>
<dbReference type="PANTHER" id="PTHR23150:SF19">
    <property type="entry name" value="FORMYLGLYCINE-GENERATING ENZYME"/>
    <property type="match status" value="1"/>
</dbReference>
<dbReference type="PANTHER" id="PTHR23150">
    <property type="entry name" value="SULFATASE MODIFYING FACTOR 1, 2"/>
    <property type="match status" value="1"/>
</dbReference>
<dbReference type="InterPro" id="IPR051043">
    <property type="entry name" value="Sulfatase_Mod_Factor_Kinase"/>
</dbReference>
<dbReference type="Pfam" id="PF03781">
    <property type="entry name" value="FGE-sulfatase"/>
    <property type="match status" value="1"/>
</dbReference>
<feature type="domain" description="Sulfatase-modifying factor enzyme-like" evidence="2">
    <location>
        <begin position="37"/>
        <end position="289"/>
    </location>
</feature>
<organism evidence="3 4">
    <name type="scientific">Hoeflea poritis</name>
    <dbReference type="NCBI Taxonomy" id="2993659"/>
    <lineage>
        <taxon>Bacteria</taxon>
        <taxon>Pseudomonadati</taxon>
        <taxon>Pseudomonadota</taxon>
        <taxon>Alphaproteobacteria</taxon>
        <taxon>Hyphomicrobiales</taxon>
        <taxon>Rhizobiaceae</taxon>
        <taxon>Hoeflea</taxon>
    </lineage>
</organism>
<dbReference type="SUPFAM" id="SSF56436">
    <property type="entry name" value="C-type lectin-like"/>
    <property type="match status" value="1"/>
</dbReference>
<reference evidence="3" key="1">
    <citation type="submission" date="2022-11" db="EMBL/GenBank/DDBJ databases">
        <title>Hoeflea poritis sp. nov., isolated from scleractinian coral Porites lutea.</title>
        <authorList>
            <person name="Zhang G."/>
            <person name="Wei Q."/>
            <person name="Cai L."/>
        </authorList>
    </citation>
    <scope>NUCLEOTIDE SEQUENCE</scope>
    <source>
        <strain evidence="3">E7-10</strain>
    </source>
</reference>
<evidence type="ECO:0000256" key="1">
    <source>
        <dbReference type="SAM" id="SignalP"/>
    </source>
</evidence>
<sequence length="291" mass="31745">MNKQARPRSVKSAALFCLAWVSLFAAPGMADDAFPPPGSIEIPAGPFIMGSDAAEREAAYRLDEAAYGHSVTRQRGWYDHEPQRTVELDAFRIMETPVTNAQYAVFLKETGHTPPSVGREEWDGYGLIHPYERAQPYIWQSAAPPAGRENHPVVMVSYQDAIAYASWLSGKAGKAWRLPTEAEWEKAARGPDGNYFPWGNTFNAALLNSHDAGPFATIPVGSFPDGASPYGLLDAAGQVFEWTATPAGDTRHIVKGGSWDDKGCGVCRPAARHSRSDTIKHILVGFRLVSD</sequence>
<accession>A0ABT4VSY6</accession>
<feature type="chain" id="PRO_5046389738" evidence="1">
    <location>
        <begin position="31"/>
        <end position="291"/>
    </location>
</feature>
<dbReference type="RefSeq" id="WP_271091638.1">
    <property type="nucleotide sequence ID" value="NZ_JAPJZH010000015.1"/>
</dbReference>
<dbReference type="EMBL" id="JAPJZH010000015">
    <property type="protein sequence ID" value="MDA4847799.1"/>
    <property type="molecule type" value="Genomic_DNA"/>
</dbReference>
<keyword evidence="4" id="KW-1185">Reference proteome</keyword>
<keyword evidence="1" id="KW-0732">Signal</keyword>
<comment type="caution">
    <text evidence="3">The sequence shown here is derived from an EMBL/GenBank/DDBJ whole genome shotgun (WGS) entry which is preliminary data.</text>
</comment>
<dbReference type="InterPro" id="IPR005532">
    <property type="entry name" value="SUMF_dom"/>
</dbReference>
<feature type="signal peptide" evidence="1">
    <location>
        <begin position="1"/>
        <end position="30"/>
    </location>
</feature>
<protein>
    <submittedName>
        <fullName evidence="3">SUMF1/EgtB/PvdO family nonheme iron enzyme</fullName>
    </submittedName>
</protein>
<gene>
    <name evidence="3" type="ORF">OOZ53_20735</name>
</gene>
<proteinExistence type="predicted"/>